<dbReference type="InterPro" id="IPR016169">
    <property type="entry name" value="FAD-bd_PCMH_sub2"/>
</dbReference>
<accession>A0AAN6JMJ4</accession>
<comment type="caution">
    <text evidence="13">The sequence shown here is derived from an EMBL/GenBank/DDBJ whole genome shotgun (WGS) entry which is preliminary data.</text>
</comment>
<dbReference type="FunFam" id="1.10.45.10:FF:000001">
    <property type="entry name" value="D-lactate dehydrogenase mitochondrial"/>
    <property type="match status" value="1"/>
</dbReference>
<dbReference type="InterPro" id="IPR036318">
    <property type="entry name" value="FAD-bd_PCMH-like_sf"/>
</dbReference>
<feature type="region of interest" description="Disordered" evidence="11">
    <location>
        <begin position="46"/>
        <end position="81"/>
    </location>
</feature>
<dbReference type="InterPro" id="IPR016166">
    <property type="entry name" value="FAD-bd_PCMH"/>
</dbReference>
<keyword evidence="6" id="KW-0809">Transit peptide</keyword>
<proteinExistence type="inferred from homology"/>
<keyword evidence="4" id="KW-0285">Flavoprotein</keyword>
<gene>
    <name evidence="13" type="primary">DLD1_1</name>
    <name evidence="13" type="ORF">OC842_002236</name>
</gene>
<keyword evidence="14" id="KW-1185">Reference proteome</keyword>
<dbReference type="GO" id="GO:1903457">
    <property type="term" value="P:lactate catabolic process"/>
    <property type="evidence" value="ECO:0007669"/>
    <property type="project" value="TreeGrafter"/>
</dbReference>
<evidence type="ECO:0000256" key="3">
    <source>
        <dbReference type="ARBA" id="ARBA00008000"/>
    </source>
</evidence>
<dbReference type="FunFam" id="3.30.70.2740:FF:000001">
    <property type="entry name" value="D-lactate dehydrogenase mitochondrial"/>
    <property type="match status" value="1"/>
</dbReference>
<protein>
    <recommendedName>
        <fullName evidence="9">D-lactate dehydrogenase (cytochrome)</fullName>
        <ecNumber evidence="9">1.1.2.4</ecNumber>
    </recommendedName>
</protein>
<feature type="compositionally biased region" description="Gly residues" evidence="11">
    <location>
        <begin position="59"/>
        <end position="70"/>
    </location>
</feature>
<feature type="domain" description="FAD-binding PCMH-type" evidence="12">
    <location>
        <begin position="172"/>
        <end position="364"/>
    </location>
</feature>
<dbReference type="AlphaFoldDB" id="A0AAN6JMJ4"/>
<evidence type="ECO:0000256" key="7">
    <source>
        <dbReference type="ARBA" id="ARBA00023002"/>
    </source>
</evidence>
<dbReference type="SUPFAM" id="SSF56176">
    <property type="entry name" value="FAD-binding/transporter-associated domain-like"/>
    <property type="match status" value="1"/>
</dbReference>
<keyword evidence="5" id="KW-0274">FAD</keyword>
<feature type="compositionally biased region" description="Basic and acidic residues" evidence="11">
    <location>
        <begin position="72"/>
        <end position="81"/>
    </location>
</feature>
<dbReference type="Gene3D" id="1.10.45.10">
    <property type="entry name" value="Vanillyl-alcohol Oxidase, Chain A, domain 4"/>
    <property type="match status" value="1"/>
</dbReference>
<feature type="region of interest" description="Disordered" evidence="11">
    <location>
        <begin position="114"/>
        <end position="134"/>
    </location>
</feature>
<dbReference type="InterPro" id="IPR016171">
    <property type="entry name" value="Vanillyl_alc_oxidase_C-sub2"/>
</dbReference>
<comment type="subcellular location">
    <subcellularLocation>
        <location evidence="2">Mitochondrion</location>
    </subcellularLocation>
</comment>
<dbReference type="PANTHER" id="PTHR11748">
    <property type="entry name" value="D-LACTATE DEHYDROGENASE"/>
    <property type="match status" value="1"/>
</dbReference>
<sequence length="649" mass="69162">MIVSRSLLRPLAAVSSRSASGGGAVVLRSAASASFALSPLVRARALSTRDASPTKAGPSGNGGGNSGGNSDGNDKGKEDGGHVRGTNLEFFVTTFLGAFLGAFIYRSMIEAASKSTAADQDGKNPKPKPESESDLDGALRALHDAFGGDAARISTDKDDLHHRGYSAWTYHPAALPSVVVWPQSVEECVRIVRIAAEYGCAIVPFAGGTSLESHFAALPPEQAEREGIPVKPTISVDFELMSDVLEFHPEDGDVVVQPGLKWEALNEWLAEHGSNLYWPVDPGPGAAFGGMLSTGGSGTNAVRFGTMKGDYVLNLTVVLPSGEVITTRPRTRKFATSPDMTKLFLGAEGTLGLIVAATLRLAPRLPTTVGRATFATVEDACGAVREMLAQGVGVQSIELMDDVMVRCVNRAEAGAGGKAQSTSLLPEQPTLFIRFMGTPAHTTEDERLALSIVRRFGADTLTVAREPAECERLWHARKVALWSAMEYRESVSLRSDLTRDGDQEAAAREREELGPVKCWTTDCCVPLGKLPEMVKRVKADIKEAGLVGPLVGHAGDGNVHALLTFRANDKAEFERVRSVASRMVEHAQSLGGTASGEHGVGLGKRQYVERELGRGTVDLLRLLKRTLDPDNIFNPGKLYPPETKAKAST</sequence>
<dbReference type="Pfam" id="PF02913">
    <property type="entry name" value="FAD-oxidase_C"/>
    <property type="match status" value="1"/>
</dbReference>
<comment type="cofactor">
    <cofactor evidence="1">
        <name>FAD</name>
        <dbReference type="ChEBI" id="CHEBI:57692"/>
    </cofactor>
</comment>
<dbReference type="GO" id="GO:0004458">
    <property type="term" value="F:D-lactate dehydrogenase (cytochrome) activity"/>
    <property type="evidence" value="ECO:0007669"/>
    <property type="project" value="UniProtKB-EC"/>
</dbReference>
<dbReference type="PROSITE" id="PS51387">
    <property type="entry name" value="FAD_PCMH"/>
    <property type="match status" value="1"/>
</dbReference>
<keyword evidence="8" id="KW-0496">Mitochondrion</keyword>
<comment type="similarity">
    <text evidence="3">Belongs to the FAD-binding oxidoreductase/transferase type 4 family.</text>
</comment>
<dbReference type="GO" id="GO:0008720">
    <property type="term" value="F:D-lactate dehydrogenase (NAD+) activity"/>
    <property type="evidence" value="ECO:0007669"/>
    <property type="project" value="TreeGrafter"/>
</dbReference>
<dbReference type="GO" id="GO:0005739">
    <property type="term" value="C:mitochondrion"/>
    <property type="evidence" value="ECO:0007669"/>
    <property type="project" value="UniProtKB-SubCell"/>
</dbReference>
<dbReference type="Gene3D" id="3.30.465.10">
    <property type="match status" value="1"/>
</dbReference>
<dbReference type="Pfam" id="PF01565">
    <property type="entry name" value="FAD_binding_4"/>
    <property type="match status" value="1"/>
</dbReference>
<organism evidence="13 14">
    <name type="scientific">Tilletia horrida</name>
    <dbReference type="NCBI Taxonomy" id="155126"/>
    <lineage>
        <taxon>Eukaryota</taxon>
        <taxon>Fungi</taxon>
        <taxon>Dikarya</taxon>
        <taxon>Basidiomycota</taxon>
        <taxon>Ustilaginomycotina</taxon>
        <taxon>Exobasidiomycetes</taxon>
        <taxon>Tilletiales</taxon>
        <taxon>Tilletiaceae</taxon>
        <taxon>Tilletia</taxon>
    </lineage>
</organism>
<feature type="compositionally biased region" description="Basic and acidic residues" evidence="11">
    <location>
        <begin position="120"/>
        <end position="131"/>
    </location>
</feature>
<dbReference type="PANTHER" id="PTHR11748:SF111">
    <property type="entry name" value="D-LACTATE DEHYDROGENASE, MITOCHONDRIAL-RELATED"/>
    <property type="match status" value="1"/>
</dbReference>
<dbReference type="EC" id="1.1.2.4" evidence="9"/>
<evidence type="ECO:0000256" key="2">
    <source>
        <dbReference type="ARBA" id="ARBA00004173"/>
    </source>
</evidence>
<evidence type="ECO:0000256" key="11">
    <source>
        <dbReference type="SAM" id="MobiDB-lite"/>
    </source>
</evidence>
<dbReference type="EMBL" id="JAPDMQ010000091">
    <property type="protein sequence ID" value="KAK0535652.1"/>
    <property type="molecule type" value="Genomic_DNA"/>
</dbReference>
<comment type="catalytic activity">
    <reaction evidence="10">
        <text>(R)-lactate + 2 Fe(III)-[cytochrome c] = 2 Fe(II)-[cytochrome c] + pyruvate + 2 H(+)</text>
        <dbReference type="Rhea" id="RHEA:13521"/>
        <dbReference type="Rhea" id="RHEA-COMP:10350"/>
        <dbReference type="Rhea" id="RHEA-COMP:14399"/>
        <dbReference type="ChEBI" id="CHEBI:15361"/>
        <dbReference type="ChEBI" id="CHEBI:15378"/>
        <dbReference type="ChEBI" id="CHEBI:16004"/>
        <dbReference type="ChEBI" id="CHEBI:29033"/>
        <dbReference type="ChEBI" id="CHEBI:29034"/>
        <dbReference type="EC" id="1.1.2.4"/>
    </reaction>
</comment>
<evidence type="ECO:0000256" key="1">
    <source>
        <dbReference type="ARBA" id="ARBA00001974"/>
    </source>
</evidence>
<evidence type="ECO:0000256" key="10">
    <source>
        <dbReference type="ARBA" id="ARBA00051436"/>
    </source>
</evidence>
<dbReference type="GO" id="GO:0071949">
    <property type="term" value="F:FAD binding"/>
    <property type="evidence" value="ECO:0007669"/>
    <property type="project" value="InterPro"/>
</dbReference>
<evidence type="ECO:0000256" key="5">
    <source>
        <dbReference type="ARBA" id="ARBA00022827"/>
    </source>
</evidence>
<keyword evidence="7 13" id="KW-0560">Oxidoreductase</keyword>
<dbReference type="Proteomes" id="UP001176521">
    <property type="component" value="Unassembled WGS sequence"/>
</dbReference>
<evidence type="ECO:0000313" key="13">
    <source>
        <dbReference type="EMBL" id="KAK0535652.1"/>
    </source>
</evidence>
<dbReference type="InterPro" id="IPR006094">
    <property type="entry name" value="Oxid_FAD_bind_N"/>
</dbReference>
<reference evidence="13" key="1">
    <citation type="journal article" date="2023" name="PhytoFront">
        <title>Draft Genome Resources of Seven Strains of Tilletia horrida, Causal Agent of Kernel Smut of Rice.</title>
        <authorList>
            <person name="Khanal S."/>
            <person name="Antony Babu S."/>
            <person name="Zhou X.G."/>
        </authorList>
    </citation>
    <scope>NUCLEOTIDE SEQUENCE</scope>
    <source>
        <strain evidence="13">TX3</strain>
    </source>
</reference>
<dbReference type="SUPFAM" id="SSF55103">
    <property type="entry name" value="FAD-linked oxidases, C-terminal domain"/>
    <property type="match status" value="1"/>
</dbReference>
<evidence type="ECO:0000259" key="12">
    <source>
        <dbReference type="PROSITE" id="PS51387"/>
    </source>
</evidence>
<evidence type="ECO:0000313" key="14">
    <source>
        <dbReference type="Proteomes" id="UP001176521"/>
    </source>
</evidence>
<evidence type="ECO:0000256" key="4">
    <source>
        <dbReference type="ARBA" id="ARBA00022630"/>
    </source>
</evidence>
<evidence type="ECO:0000256" key="8">
    <source>
        <dbReference type="ARBA" id="ARBA00023128"/>
    </source>
</evidence>
<dbReference type="Gene3D" id="3.30.70.2740">
    <property type="match status" value="1"/>
</dbReference>
<dbReference type="InterPro" id="IPR004113">
    <property type="entry name" value="FAD-bd_oxidored_4_C"/>
</dbReference>
<dbReference type="InterPro" id="IPR016164">
    <property type="entry name" value="FAD-linked_Oxase-like_C"/>
</dbReference>
<evidence type="ECO:0000256" key="9">
    <source>
        <dbReference type="ARBA" id="ARBA00038897"/>
    </source>
</evidence>
<name>A0AAN6JMJ4_9BASI</name>
<evidence type="ECO:0000256" key="6">
    <source>
        <dbReference type="ARBA" id="ARBA00022946"/>
    </source>
</evidence>